<dbReference type="InterPro" id="IPR023838">
    <property type="entry name" value="T7SS_EsaA"/>
</dbReference>
<name>A0AB36JSK7_9STRE</name>
<feature type="transmembrane region" description="Helical" evidence="11">
    <location>
        <begin position="999"/>
        <end position="1019"/>
    </location>
</feature>
<keyword evidence="7" id="KW-0843">Virulence</keyword>
<accession>A0AB36JSK7</accession>
<proteinExistence type="inferred from homology"/>
<gene>
    <name evidence="13" type="ORF">BVE84_01895</name>
    <name evidence="12" type="ORF">BVE86_00585</name>
</gene>
<comment type="subunit">
    <text evidence="9">Homodimer. Interacts with EssB.</text>
</comment>
<organism evidence="12 14">
    <name type="scientific">Streptococcus azizii</name>
    <dbReference type="NCBI Taxonomy" id="1579424"/>
    <lineage>
        <taxon>Bacteria</taxon>
        <taxon>Bacillati</taxon>
        <taxon>Bacillota</taxon>
        <taxon>Bacilli</taxon>
        <taxon>Lactobacillales</taxon>
        <taxon>Streptococcaceae</taxon>
        <taxon>Streptococcus</taxon>
    </lineage>
</organism>
<evidence type="ECO:0000256" key="3">
    <source>
        <dbReference type="ARBA" id="ARBA00020819"/>
    </source>
</evidence>
<keyword evidence="8 11" id="KW-0472">Membrane</keyword>
<evidence type="ECO:0000313" key="15">
    <source>
        <dbReference type="Proteomes" id="UP000188946"/>
    </source>
</evidence>
<comment type="similarity">
    <text evidence="2">Belongs to the EsaA family.</text>
</comment>
<keyword evidence="6 11" id="KW-1133">Transmembrane helix</keyword>
<keyword evidence="15" id="KW-1185">Reference proteome</keyword>
<keyword evidence="4" id="KW-1003">Cell membrane</keyword>
<dbReference type="EMBL" id="MSPT01000001">
    <property type="protein sequence ID" value="ONK29553.1"/>
    <property type="molecule type" value="Genomic_DNA"/>
</dbReference>
<dbReference type="AlphaFoldDB" id="A0AB36JSK7"/>
<evidence type="ECO:0000256" key="7">
    <source>
        <dbReference type="ARBA" id="ARBA00023026"/>
    </source>
</evidence>
<dbReference type="EMBL" id="MSPR01000002">
    <property type="protein sequence ID" value="ONK30837.1"/>
    <property type="molecule type" value="Genomic_DNA"/>
</dbReference>
<evidence type="ECO:0000256" key="9">
    <source>
        <dbReference type="ARBA" id="ARBA00046722"/>
    </source>
</evidence>
<feature type="transmembrane region" description="Helical" evidence="11">
    <location>
        <begin position="942"/>
        <end position="962"/>
    </location>
</feature>
<feature type="transmembrane region" description="Helical" evidence="11">
    <location>
        <begin position="968"/>
        <end position="987"/>
    </location>
</feature>
<dbReference type="GO" id="GO:0005886">
    <property type="term" value="C:plasma membrane"/>
    <property type="evidence" value="ECO:0007669"/>
    <property type="project" value="UniProtKB-SubCell"/>
</dbReference>
<keyword evidence="5 11" id="KW-0812">Transmembrane</keyword>
<evidence type="ECO:0000256" key="5">
    <source>
        <dbReference type="ARBA" id="ARBA00022692"/>
    </source>
</evidence>
<evidence type="ECO:0000313" key="12">
    <source>
        <dbReference type="EMBL" id="ONK29553.1"/>
    </source>
</evidence>
<evidence type="ECO:0000256" key="1">
    <source>
        <dbReference type="ARBA" id="ARBA00004651"/>
    </source>
</evidence>
<dbReference type="InterPro" id="IPR051328">
    <property type="entry name" value="T7SS_ABC-Transporter"/>
</dbReference>
<feature type="coiled-coil region" evidence="10">
    <location>
        <begin position="688"/>
        <end position="715"/>
    </location>
</feature>
<dbReference type="Proteomes" id="UP000188946">
    <property type="component" value="Unassembled WGS sequence"/>
</dbReference>
<evidence type="ECO:0000256" key="4">
    <source>
        <dbReference type="ARBA" id="ARBA00022475"/>
    </source>
</evidence>
<comment type="caution">
    <text evidence="12">The sequence shown here is derived from an EMBL/GenBank/DDBJ whole genome shotgun (WGS) entry which is preliminary data.</text>
</comment>
<evidence type="ECO:0000313" key="14">
    <source>
        <dbReference type="Proteomes" id="UP000188600"/>
    </source>
</evidence>
<dbReference type="PANTHER" id="PTHR43077:SF10">
    <property type="entry name" value="TRANSPORT PERMEASE PROTEIN"/>
    <property type="match status" value="1"/>
</dbReference>
<evidence type="ECO:0000256" key="2">
    <source>
        <dbReference type="ARBA" id="ARBA00008338"/>
    </source>
</evidence>
<sequence length="1082" mass="119028">MNRKVLYSFGLLLLLVTVVVSFLGIVKPTPISRTNSETSGQEVAIKVAVVNEDTGTVYNGQQVNIATTLVNSFITKNHYAVEVVSRSIAESGLKNDTYQLMIIFPSKFSEEALALESASPTRANFQYQILSEKQLTVKQAEQAVVDFKELFNKDLITIYFTSIIGNLRTAQHQVADVVANEQESLATFTNRLSSPLLQYAQQFTGISSAPSGLLSTYSGFNKDLLNSNEAFNSIISVDKTYEGTIEHIKSQQDTWKHSLENREKHLSAFDEAFSALSVEEQLAKLSEINTYISTHLAEPAVWDETNKAVEAYNQDIQTLLERLKALNIEIDTTLSNYDTKIKEAVASSLKENAAVVNGANQTLGSYIKSLNDSMTSQIANKWPTFYYDDATIDSLSLSALDKQHLKNVNAFMHWYSQQTEKSLPIHKMMTVENEEFSALKRDIKSKIESPRSMVLPAFEGRLERFILTVPTGYTLNVPAYSVTDLGGGKYQVHLPENVPAGTVIAYSLGVQDEMSLSIFSPILVEGTVDTTENVAVIKETSPYEAKTEESETSSSLTSIVAPTTTETGASDGEMLAQSIVKETVTMTKTITITRTNQTDIKVIKRQYALQDKMSDWAYDPLTISKAVYTDVNSYLQLSGIVSAYYGLDLTQGGYAPSTIVAADGSVATLANSNDLQSIVTSLIKATTVEALKSDLKCSDEELTNIENRLANVANLTANIAGLRTTTNDLISQLTQLIEQTSTVDKTIKDKPVFTETEKVENTDMVTVSMDMNRDLAKLMAASQTLMLNTRSNQALSEIIEGSIKQLTSDVTRLEKDGESLSGRVAELQQVMASEYGSNEEFLRNFSTVLSNTRTGNTKNEAVYDYLSNPVDAAKIGNVVSAVTATQPQATRQDERSGLLIILMTYLVSLVSAYLMQHANKEELQKRTNVTERLSWKNATGPMVFLSVLATVAGWMIAMISGVKLGFPMAQMGSFVVLLILISLTMTYSVNLLMDKLKSLGFLLSVGALLLYIVSATQLFDTYYVNPTQFLAKLSPLTYLEEVVKNVINQQGNTMLATVMLLSVATVLGVGTVFLYRQIEGRK</sequence>
<evidence type="ECO:0000256" key="8">
    <source>
        <dbReference type="ARBA" id="ARBA00023136"/>
    </source>
</evidence>
<feature type="transmembrane region" description="Helical" evidence="11">
    <location>
        <begin position="896"/>
        <end position="915"/>
    </location>
</feature>
<comment type="subcellular location">
    <subcellularLocation>
        <location evidence="1">Cell membrane</location>
        <topology evidence="1">Multi-pass membrane protein</topology>
    </subcellularLocation>
</comment>
<dbReference type="RefSeq" id="WP_076995391.1">
    <property type="nucleotide sequence ID" value="NZ_MSPR01000002.1"/>
</dbReference>
<dbReference type="PANTHER" id="PTHR43077">
    <property type="entry name" value="TRANSPORT PERMEASE YVFS-RELATED"/>
    <property type="match status" value="1"/>
</dbReference>
<keyword evidence="10" id="KW-0175">Coiled coil</keyword>
<reference evidence="14 15" key="1">
    <citation type="submission" date="2016-12" db="EMBL/GenBank/DDBJ databases">
        <authorList>
            <person name="Gulvik C.A."/>
        </authorList>
    </citation>
    <scope>NUCLEOTIDE SEQUENCE [LARGE SCALE GENOMIC DNA]</scope>
    <source>
        <strain evidence="13 15">12-5202</strain>
        <strain evidence="12 14">12-5291</strain>
    </source>
</reference>
<evidence type="ECO:0000256" key="10">
    <source>
        <dbReference type="SAM" id="Coils"/>
    </source>
</evidence>
<dbReference type="NCBIfam" id="TIGR03929">
    <property type="entry name" value="T7_esaA_Nterm"/>
    <property type="match status" value="1"/>
</dbReference>
<evidence type="ECO:0000313" key="13">
    <source>
        <dbReference type="EMBL" id="ONK30837.1"/>
    </source>
</evidence>
<evidence type="ECO:0000256" key="11">
    <source>
        <dbReference type="SAM" id="Phobius"/>
    </source>
</evidence>
<evidence type="ECO:0000256" key="6">
    <source>
        <dbReference type="ARBA" id="ARBA00022989"/>
    </source>
</evidence>
<dbReference type="Proteomes" id="UP000188600">
    <property type="component" value="Unassembled WGS sequence"/>
</dbReference>
<protein>
    <recommendedName>
        <fullName evidence="3">Type VII secretion system accessory factor EsaA</fullName>
    </recommendedName>
</protein>
<feature type="transmembrane region" description="Helical" evidence="11">
    <location>
        <begin position="1054"/>
        <end position="1075"/>
    </location>
</feature>
<feature type="coiled-coil region" evidence="10">
    <location>
        <begin position="309"/>
        <end position="336"/>
    </location>
</feature>